<evidence type="ECO:0000256" key="1">
    <source>
        <dbReference type="SAM" id="MobiDB-lite"/>
    </source>
</evidence>
<evidence type="ECO:0000313" key="3">
    <source>
        <dbReference type="Proteomes" id="UP000298030"/>
    </source>
</evidence>
<feature type="compositionally biased region" description="Basic and acidic residues" evidence="1">
    <location>
        <begin position="55"/>
        <end position="77"/>
    </location>
</feature>
<feature type="compositionally biased region" description="Basic residues" evidence="1">
    <location>
        <begin position="86"/>
        <end position="96"/>
    </location>
</feature>
<organism evidence="2 3">
    <name type="scientific">Coprinellus micaceus</name>
    <name type="common">Glistening ink-cap mushroom</name>
    <name type="synonym">Coprinus micaceus</name>
    <dbReference type="NCBI Taxonomy" id="71717"/>
    <lineage>
        <taxon>Eukaryota</taxon>
        <taxon>Fungi</taxon>
        <taxon>Dikarya</taxon>
        <taxon>Basidiomycota</taxon>
        <taxon>Agaricomycotina</taxon>
        <taxon>Agaricomycetes</taxon>
        <taxon>Agaricomycetidae</taxon>
        <taxon>Agaricales</taxon>
        <taxon>Agaricineae</taxon>
        <taxon>Psathyrellaceae</taxon>
        <taxon>Coprinellus</taxon>
    </lineage>
</organism>
<feature type="region of interest" description="Disordered" evidence="1">
    <location>
        <begin position="82"/>
        <end position="101"/>
    </location>
</feature>
<dbReference type="EMBL" id="QPFP01000050">
    <property type="protein sequence ID" value="TEB26231.1"/>
    <property type="molecule type" value="Genomic_DNA"/>
</dbReference>
<dbReference type="Proteomes" id="UP000298030">
    <property type="component" value="Unassembled WGS sequence"/>
</dbReference>
<feature type="region of interest" description="Disordered" evidence="1">
    <location>
        <begin position="44"/>
        <end position="77"/>
    </location>
</feature>
<proteinExistence type="predicted"/>
<feature type="region of interest" description="Disordered" evidence="1">
    <location>
        <begin position="117"/>
        <end position="150"/>
    </location>
</feature>
<accession>A0A4Y7SWZ7</accession>
<evidence type="ECO:0000313" key="2">
    <source>
        <dbReference type="EMBL" id="TEB26231.1"/>
    </source>
</evidence>
<name>A0A4Y7SWZ7_COPMI</name>
<reference evidence="2 3" key="1">
    <citation type="journal article" date="2019" name="Nat. Ecol. Evol.">
        <title>Megaphylogeny resolves global patterns of mushroom evolution.</title>
        <authorList>
            <person name="Varga T."/>
            <person name="Krizsan K."/>
            <person name="Foldi C."/>
            <person name="Dima B."/>
            <person name="Sanchez-Garcia M."/>
            <person name="Sanchez-Ramirez S."/>
            <person name="Szollosi G.J."/>
            <person name="Szarkandi J.G."/>
            <person name="Papp V."/>
            <person name="Albert L."/>
            <person name="Andreopoulos W."/>
            <person name="Angelini C."/>
            <person name="Antonin V."/>
            <person name="Barry K.W."/>
            <person name="Bougher N.L."/>
            <person name="Buchanan P."/>
            <person name="Buyck B."/>
            <person name="Bense V."/>
            <person name="Catcheside P."/>
            <person name="Chovatia M."/>
            <person name="Cooper J."/>
            <person name="Damon W."/>
            <person name="Desjardin D."/>
            <person name="Finy P."/>
            <person name="Geml J."/>
            <person name="Haridas S."/>
            <person name="Hughes K."/>
            <person name="Justo A."/>
            <person name="Karasinski D."/>
            <person name="Kautmanova I."/>
            <person name="Kiss B."/>
            <person name="Kocsube S."/>
            <person name="Kotiranta H."/>
            <person name="LaButti K.M."/>
            <person name="Lechner B.E."/>
            <person name="Liimatainen K."/>
            <person name="Lipzen A."/>
            <person name="Lukacs Z."/>
            <person name="Mihaltcheva S."/>
            <person name="Morgado L.N."/>
            <person name="Niskanen T."/>
            <person name="Noordeloos M.E."/>
            <person name="Ohm R.A."/>
            <person name="Ortiz-Santana B."/>
            <person name="Ovrebo C."/>
            <person name="Racz N."/>
            <person name="Riley R."/>
            <person name="Savchenko A."/>
            <person name="Shiryaev A."/>
            <person name="Soop K."/>
            <person name="Spirin V."/>
            <person name="Szebenyi C."/>
            <person name="Tomsovsky M."/>
            <person name="Tulloss R.E."/>
            <person name="Uehling J."/>
            <person name="Grigoriev I.V."/>
            <person name="Vagvolgyi C."/>
            <person name="Papp T."/>
            <person name="Martin F.M."/>
            <person name="Miettinen O."/>
            <person name="Hibbett D.S."/>
            <person name="Nagy L.G."/>
        </authorList>
    </citation>
    <scope>NUCLEOTIDE SEQUENCE [LARGE SCALE GENOMIC DNA]</scope>
    <source>
        <strain evidence="2 3">FP101781</strain>
    </source>
</reference>
<keyword evidence="3" id="KW-1185">Reference proteome</keyword>
<sequence length="150" mass="16839">MPSTRLHLAAIVDPSDHKRPCRRERTRRTHRVYARDWWLRRAAGGRGRGGRRIGRGRERAVGMRQSEDGRRSGDAWWRRDVQRQGASHKRGGHAVRGRCGEGAGEVEGVSLRVEHAPKEREGVVERGQGKGRVSFLGRGEGREKTSMASG</sequence>
<dbReference type="AlphaFoldDB" id="A0A4Y7SWZ7"/>
<gene>
    <name evidence="2" type="ORF">FA13DRAFT_1101196</name>
</gene>
<comment type="caution">
    <text evidence="2">The sequence shown here is derived from an EMBL/GenBank/DDBJ whole genome shotgun (WGS) entry which is preliminary data.</text>
</comment>
<feature type="compositionally biased region" description="Basic and acidic residues" evidence="1">
    <location>
        <begin position="139"/>
        <end position="150"/>
    </location>
</feature>
<protein>
    <submittedName>
        <fullName evidence="2">Uncharacterized protein</fullName>
    </submittedName>
</protein>
<feature type="compositionally biased region" description="Basic and acidic residues" evidence="1">
    <location>
        <begin position="117"/>
        <end position="128"/>
    </location>
</feature>